<evidence type="ECO:0000313" key="10">
    <source>
        <dbReference type="Proteomes" id="UP000812277"/>
    </source>
</evidence>
<dbReference type="InterPro" id="IPR000415">
    <property type="entry name" value="Nitroreductase-like"/>
</dbReference>
<comment type="caution">
    <text evidence="9">The sequence shown here is derived from an EMBL/GenBank/DDBJ whole genome shotgun (WGS) entry which is preliminary data.</text>
</comment>
<keyword evidence="6" id="KW-0560">Oxidoreductase</keyword>
<evidence type="ECO:0000256" key="5">
    <source>
        <dbReference type="ARBA" id="ARBA00022857"/>
    </source>
</evidence>
<dbReference type="InterPro" id="IPR050627">
    <property type="entry name" value="Nitroreductase/BluB"/>
</dbReference>
<evidence type="ECO:0000313" key="9">
    <source>
        <dbReference type="EMBL" id="MBW7473978.1"/>
    </source>
</evidence>
<keyword evidence="5" id="KW-0521">NADP</keyword>
<dbReference type="Proteomes" id="UP000812277">
    <property type="component" value="Unassembled WGS sequence"/>
</dbReference>
<evidence type="ECO:0000256" key="4">
    <source>
        <dbReference type="ARBA" id="ARBA00022643"/>
    </source>
</evidence>
<keyword evidence="10" id="KW-1185">Reference proteome</keyword>
<accession>A0ABS7D451</accession>
<dbReference type="PANTHER" id="PTHR23026">
    <property type="entry name" value="NADPH NITROREDUCTASE"/>
    <property type="match status" value="1"/>
</dbReference>
<dbReference type="SUPFAM" id="SSF55469">
    <property type="entry name" value="FMN-dependent nitroreductase-like"/>
    <property type="match status" value="1"/>
</dbReference>
<keyword evidence="3" id="KW-0285">Flavoprotein</keyword>
<evidence type="ECO:0000256" key="3">
    <source>
        <dbReference type="ARBA" id="ARBA00022630"/>
    </source>
</evidence>
<protein>
    <submittedName>
        <fullName evidence="9">NAD(P)H-dependent oxidoreductase</fullName>
    </submittedName>
</protein>
<organism evidence="9 10">
    <name type="scientific">Paenibacillus oenotherae</name>
    <dbReference type="NCBI Taxonomy" id="1435645"/>
    <lineage>
        <taxon>Bacteria</taxon>
        <taxon>Bacillati</taxon>
        <taxon>Bacillota</taxon>
        <taxon>Bacilli</taxon>
        <taxon>Bacillales</taxon>
        <taxon>Paenibacillaceae</taxon>
        <taxon>Paenibacillus</taxon>
    </lineage>
</organism>
<keyword evidence="7" id="KW-0520">NAD</keyword>
<keyword evidence="4" id="KW-0288">FMN</keyword>
<dbReference type="CDD" id="cd02149">
    <property type="entry name" value="NfsB-like"/>
    <property type="match status" value="1"/>
</dbReference>
<comment type="similarity">
    <text evidence="2">Belongs to the nitroreductase family.</text>
</comment>
<dbReference type="EMBL" id="JAHZIJ010000002">
    <property type="protein sequence ID" value="MBW7473978.1"/>
    <property type="molecule type" value="Genomic_DNA"/>
</dbReference>
<evidence type="ECO:0000256" key="7">
    <source>
        <dbReference type="ARBA" id="ARBA00023027"/>
    </source>
</evidence>
<feature type="domain" description="Nitroreductase" evidence="8">
    <location>
        <begin position="24"/>
        <end position="211"/>
    </location>
</feature>
<gene>
    <name evidence="9" type="ORF">K0T92_04430</name>
</gene>
<dbReference type="Gene3D" id="3.40.109.10">
    <property type="entry name" value="NADH Oxidase"/>
    <property type="match status" value="1"/>
</dbReference>
<reference evidence="9 10" key="1">
    <citation type="submission" date="2021-07" db="EMBL/GenBank/DDBJ databases">
        <title>Paenibacillus radiodurans sp. nov., isolated from the southeastern edge of Tengger Desert.</title>
        <authorList>
            <person name="Zhang G."/>
        </authorList>
    </citation>
    <scope>NUCLEOTIDE SEQUENCE [LARGE SCALE GENOMIC DNA]</scope>
    <source>
        <strain evidence="9 10">DT7-4</strain>
    </source>
</reference>
<dbReference type="InterPro" id="IPR029479">
    <property type="entry name" value="Nitroreductase"/>
</dbReference>
<evidence type="ECO:0000256" key="6">
    <source>
        <dbReference type="ARBA" id="ARBA00023002"/>
    </source>
</evidence>
<evidence type="ECO:0000259" key="8">
    <source>
        <dbReference type="Pfam" id="PF00881"/>
    </source>
</evidence>
<dbReference type="Pfam" id="PF00881">
    <property type="entry name" value="Nitroreductase"/>
    <property type="match status" value="1"/>
</dbReference>
<name>A0ABS7D451_9BACL</name>
<evidence type="ECO:0000256" key="1">
    <source>
        <dbReference type="ARBA" id="ARBA00001917"/>
    </source>
</evidence>
<proteinExistence type="inferred from homology"/>
<dbReference type="InterPro" id="IPR033878">
    <property type="entry name" value="NfsB-like"/>
</dbReference>
<sequence length="232" mass="26264">MNKGVHPLSDLEGKKNEILSAFQFRHATKEFDPDKKISDADFQYIIETGRLSPSSFGFEPWKFVMVQNKDIRAKLAEYASGARKQLPTASHFMIILSRLPKDMVAGSDYIRRMMVDVQQLSPETVQGKQAVYDHFLKTGFAIEDDPRVMFEWACRQTYLALGNMMTAAAMIGIDSCPIEGFNREKISDVLVAEGIMDPEHYGVSVMAAFGYRLHDPAEKTRRCAQEVVAWVE</sequence>
<evidence type="ECO:0000256" key="2">
    <source>
        <dbReference type="ARBA" id="ARBA00007118"/>
    </source>
</evidence>
<dbReference type="PANTHER" id="PTHR23026:SF125">
    <property type="entry name" value="OXYGEN-INSENSITIVE NAD(P)H NITROREDUCTASE"/>
    <property type="match status" value="1"/>
</dbReference>
<comment type="cofactor">
    <cofactor evidence="1">
        <name>FMN</name>
        <dbReference type="ChEBI" id="CHEBI:58210"/>
    </cofactor>
</comment>